<name>A0A6V6Z5S6_9FLAO</name>
<gene>
    <name evidence="2" type="ORF">FLAT13_03659</name>
</gene>
<dbReference type="RefSeq" id="WP_180909901.1">
    <property type="nucleotide sequence ID" value="NZ_CAIJDP010000081.1"/>
</dbReference>
<keyword evidence="1" id="KW-1133">Transmembrane helix</keyword>
<keyword evidence="1" id="KW-0472">Membrane</keyword>
<protein>
    <submittedName>
        <fullName evidence="2">Uncharacterized protein</fullName>
    </submittedName>
</protein>
<keyword evidence="3" id="KW-1185">Reference proteome</keyword>
<reference evidence="2 3" key="1">
    <citation type="submission" date="2020-06" db="EMBL/GenBank/DDBJ databases">
        <authorList>
            <person name="Criscuolo A."/>
        </authorList>
    </citation>
    <scope>NUCLEOTIDE SEQUENCE [LARGE SCALE GENOMIC DNA]</scope>
    <source>
        <strain evidence="3">CIP 111411</strain>
    </source>
</reference>
<dbReference type="EMBL" id="CAIJDP010000081">
    <property type="protein sequence ID" value="CAD0007131.1"/>
    <property type="molecule type" value="Genomic_DNA"/>
</dbReference>
<dbReference type="Proteomes" id="UP000530060">
    <property type="component" value="Unassembled WGS sequence"/>
</dbReference>
<feature type="transmembrane region" description="Helical" evidence="1">
    <location>
        <begin position="7"/>
        <end position="25"/>
    </location>
</feature>
<evidence type="ECO:0000313" key="3">
    <source>
        <dbReference type="Proteomes" id="UP000530060"/>
    </source>
</evidence>
<keyword evidence="1" id="KW-0812">Transmembrane</keyword>
<accession>A0A6V6Z5S6</accession>
<proteinExistence type="predicted"/>
<sequence>MKKRKQILYLVVVLIIFIIIDRNLWMKDRAENLFLWKSGTVLGDPINYNQDFEINSSEITFKEYKNAEFWPKVAENRTHKFYFVGCYFGNLYLYDKSTGRMSTYEEN</sequence>
<comment type="caution">
    <text evidence="2">The sequence shown here is derived from an EMBL/GenBank/DDBJ whole genome shotgun (WGS) entry which is preliminary data.</text>
</comment>
<organism evidence="2 3">
    <name type="scientific">Flavobacterium salmonis</name>
    <dbReference type="NCBI Taxonomy" id="2654844"/>
    <lineage>
        <taxon>Bacteria</taxon>
        <taxon>Pseudomonadati</taxon>
        <taxon>Bacteroidota</taxon>
        <taxon>Flavobacteriia</taxon>
        <taxon>Flavobacteriales</taxon>
        <taxon>Flavobacteriaceae</taxon>
        <taxon>Flavobacterium</taxon>
    </lineage>
</organism>
<dbReference type="AlphaFoldDB" id="A0A6V6Z5S6"/>
<evidence type="ECO:0000256" key="1">
    <source>
        <dbReference type="SAM" id="Phobius"/>
    </source>
</evidence>
<evidence type="ECO:0000313" key="2">
    <source>
        <dbReference type="EMBL" id="CAD0007131.1"/>
    </source>
</evidence>